<sequence>MPSRSSPIRTAGSRSCLAVSFRAKWPGAGSAKTPLPARCPSTLCRASRSQPVAVARSAMPVVPPAMCSATRSVTVTWTHQGVARSVSVERSAGEGSLMAARLRNRPHSVPARN</sequence>
<organism evidence="1">
    <name type="scientific">uncultured Acidimicrobiales bacterium</name>
    <dbReference type="NCBI Taxonomy" id="310071"/>
    <lineage>
        <taxon>Bacteria</taxon>
        <taxon>Bacillati</taxon>
        <taxon>Actinomycetota</taxon>
        <taxon>Acidimicrobiia</taxon>
        <taxon>Acidimicrobiales</taxon>
        <taxon>environmental samples</taxon>
    </lineage>
</organism>
<dbReference type="AlphaFoldDB" id="A0A6J4IRB5"/>
<proteinExistence type="predicted"/>
<name>A0A6J4IRB5_9ACTN</name>
<gene>
    <name evidence="1" type="ORF">AVDCRST_MAG10-2558</name>
</gene>
<dbReference type="EMBL" id="CADCTB010000157">
    <property type="protein sequence ID" value="CAA9257427.1"/>
    <property type="molecule type" value="Genomic_DNA"/>
</dbReference>
<accession>A0A6J4IRB5</accession>
<reference evidence="1" key="1">
    <citation type="submission" date="2020-02" db="EMBL/GenBank/DDBJ databases">
        <authorList>
            <person name="Meier V. D."/>
        </authorList>
    </citation>
    <scope>NUCLEOTIDE SEQUENCE</scope>
    <source>
        <strain evidence="1">AVDCRST_MAG10</strain>
    </source>
</reference>
<evidence type="ECO:0000313" key="1">
    <source>
        <dbReference type="EMBL" id="CAA9257427.1"/>
    </source>
</evidence>
<protein>
    <submittedName>
        <fullName evidence="1">Uncharacterized protein</fullName>
    </submittedName>
</protein>